<evidence type="ECO:0000256" key="1">
    <source>
        <dbReference type="SAM" id="SignalP"/>
    </source>
</evidence>
<organism evidence="2 3">
    <name type="scientific">Gracilariopsis chorda</name>
    <dbReference type="NCBI Taxonomy" id="448386"/>
    <lineage>
        <taxon>Eukaryota</taxon>
        <taxon>Rhodophyta</taxon>
        <taxon>Florideophyceae</taxon>
        <taxon>Rhodymeniophycidae</taxon>
        <taxon>Gracilariales</taxon>
        <taxon>Gracilariaceae</taxon>
        <taxon>Gracilariopsis</taxon>
    </lineage>
</organism>
<proteinExistence type="predicted"/>
<dbReference type="EMBL" id="NBIV01000097">
    <property type="protein sequence ID" value="PXF44233.1"/>
    <property type="molecule type" value="Genomic_DNA"/>
</dbReference>
<protein>
    <submittedName>
        <fullName evidence="2">Uncharacterized protein</fullName>
    </submittedName>
</protein>
<evidence type="ECO:0000313" key="2">
    <source>
        <dbReference type="EMBL" id="PXF44233.1"/>
    </source>
</evidence>
<evidence type="ECO:0000313" key="3">
    <source>
        <dbReference type="Proteomes" id="UP000247409"/>
    </source>
</evidence>
<keyword evidence="3" id="KW-1185">Reference proteome</keyword>
<gene>
    <name evidence="2" type="ORF">BWQ96_06014</name>
</gene>
<feature type="chain" id="PRO_5015836167" evidence="1">
    <location>
        <begin position="21"/>
        <end position="461"/>
    </location>
</feature>
<feature type="signal peptide" evidence="1">
    <location>
        <begin position="1"/>
        <end position="20"/>
    </location>
</feature>
<dbReference type="AlphaFoldDB" id="A0A2V3IQ94"/>
<reference evidence="2 3" key="1">
    <citation type="journal article" date="2018" name="Mol. Biol. Evol.">
        <title>Analysis of the draft genome of the red seaweed Gracilariopsis chorda provides insights into genome size evolution in Rhodophyta.</title>
        <authorList>
            <person name="Lee J."/>
            <person name="Yang E.C."/>
            <person name="Graf L."/>
            <person name="Yang J.H."/>
            <person name="Qiu H."/>
            <person name="Zel Zion U."/>
            <person name="Chan C.X."/>
            <person name="Stephens T.G."/>
            <person name="Weber A.P.M."/>
            <person name="Boo G.H."/>
            <person name="Boo S.M."/>
            <person name="Kim K.M."/>
            <person name="Shin Y."/>
            <person name="Jung M."/>
            <person name="Lee S.J."/>
            <person name="Yim H.S."/>
            <person name="Lee J.H."/>
            <person name="Bhattacharya D."/>
            <person name="Yoon H.S."/>
        </authorList>
    </citation>
    <scope>NUCLEOTIDE SEQUENCE [LARGE SCALE GENOMIC DNA]</scope>
    <source>
        <strain evidence="2 3">SKKU-2015</strain>
        <tissue evidence="2">Whole body</tissue>
    </source>
</reference>
<keyword evidence="1" id="KW-0732">Signal</keyword>
<name>A0A2V3IQ94_9FLOR</name>
<comment type="caution">
    <text evidence="2">The sequence shown here is derived from an EMBL/GenBank/DDBJ whole genome shotgun (WGS) entry which is preliminary data.</text>
</comment>
<dbReference type="Proteomes" id="UP000247409">
    <property type="component" value="Unassembled WGS sequence"/>
</dbReference>
<dbReference type="PROSITE" id="PS51257">
    <property type="entry name" value="PROKAR_LIPOPROTEIN"/>
    <property type="match status" value="1"/>
</dbReference>
<accession>A0A2V3IQ94</accession>
<sequence>MRKSFLFMLVFISSGSSACACISFNSILFQLYRRCCALGSRGVPESITQPYLKTIVSGLVSQMRKTYLPETRLNKICISPKDLHGFRLELELKACPSISQDAYGTHLFHLPNSLQYEKAAGMMNSETRGAVRRTWFRISNHLSSPVRKVDIEALSQLPPSLELLHDPNHNPAQDELWKYTTDEGDIIAAPLLVEQVLGIILKMEVLSMPRTVSVQILRHCAALVFLGCRVHRKEFHDLFIPSVFTSMYNEVLQSVVDVSQLSELPNMPEHFVWMHFKEEIRDLTSFKTWGRLRYPVLSPDCRVSVKDLEKGVLTKMSFIAGELNKYRRRTKASMFSEINVQTFLQNRNYRPFAAVHEFSGRKGAHEASTDVPLYFRKAGKCPKTHLFFKLQENASPRNCCAAICGSIELVHRLGMTSKKNCCLECNLARCSIRESSKLASLTTIHLPACGLSPAGSISITI</sequence>